<evidence type="ECO:0000256" key="9">
    <source>
        <dbReference type="ARBA" id="ARBA00023239"/>
    </source>
</evidence>
<dbReference type="UniPathway" id="UPA00251">
    <property type="reaction ID" value="UER00321"/>
</dbReference>
<dbReference type="PANTHER" id="PTHR21091">
    <property type="entry name" value="METHYLTETRAHYDROFOLATE:HOMOCYSTEINE METHYLTRANSFERASE RELATED"/>
    <property type="match status" value="1"/>
</dbReference>
<evidence type="ECO:0000256" key="13">
    <source>
        <dbReference type="ARBA" id="ARBA00048411"/>
    </source>
</evidence>
<keyword evidence="9 14" id="KW-0456">Lyase</keyword>
<evidence type="ECO:0000256" key="1">
    <source>
        <dbReference type="ARBA" id="ARBA00004514"/>
    </source>
</evidence>
<dbReference type="GeneID" id="116294833"/>
<dbReference type="FunCoup" id="A0A6P8HPR4">
    <property type="interactions" value="1636"/>
</dbReference>
<dbReference type="PROSITE" id="PS00907">
    <property type="entry name" value="UROD_2"/>
    <property type="match status" value="1"/>
</dbReference>
<evidence type="ECO:0000313" key="19">
    <source>
        <dbReference type="RefSeq" id="XP_031558364.1"/>
    </source>
</evidence>
<dbReference type="KEGG" id="aten:116294833"/>
<keyword evidence="7" id="KW-0963">Cytoplasm</keyword>
<keyword evidence="10 14" id="KW-0627">Porphyrin biosynthesis</keyword>
<dbReference type="InterPro" id="IPR038071">
    <property type="entry name" value="UROD/MetE-like_sf"/>
</dbReference>
<evidence type="ECO:0000256" key="7">
    <source>
        <dbReference type="ARBA" id="ARBA00022490"/>
    </source>
</evidence>
<evidence type="ECO:0000259" key="17">
    <source>
        <dbReference type="PROSITE" id="PS00907"/>
    </source>
</evidence>
<evidence type="ECO:0000256" key="12">
    <source>
        <dbReference type="ARBA" id="ARBA00047341"/>
    </source>
</evidence>
<dbReference type="GO" id="GO:0004853">
    <property type="term" value="F:uroporphyrinogen decarboxylase activity"/>
    <property type="evidence" value="ECO:0007669"/>
    <property type="project" value="UniProtKB-EC"/>
</dbReference>
<dbReference type="GO" id="GO:0005829">
    <property type="term" value="C:cytosol"/>
    <property type="evidence" value="ECO:0007669"/>
    <property type="project" value="UniProtKB-SubCell"/>
</dbReference>
<dbReference type="PROSITE" id="PS00906">
    <property type="entry name" value="UROD_1"/>
    <property type="match status" value="1"/>
</dbReference>
<evidence type="ECO:0000259" key="16">
    <source>
        <dbReference type="PROSITE" id="PS00906"/>
    </source>
</evidence>
<dbReference type="Pfam" id="PF01208">
    <property type="entry name" value="URO-D"/>
    <property type="match status" value="1"/>
</dbReference>
<keyword evidence="8 14" id="KW-0210">Decarboxylase</keyword>
<dbReference type="PANTHER" id="PTHR21091:SF169">
    <property type="entry name" value="UROPORPHYRINOGEN DECARBOXYLASE"/>
    <property type="match status" value="1"/>
</dbReference>
<evidence type="ECO:0000256" key="4">
    <source>
        <dbReference type="ARBA" id="ARBA00011738"/>
    </source>
</evidence>
<accession>A0A6P8HPR4</accession>
<feature type="domain" description="Uroporphyrinogen decarboxylase (URO-D)" evidence="16">
    <location>
        <begin position="31"/>
        <end position="40"/>
    </location>
</feature>
<dbReference type="FunFam" id="3.20.20.210:FF:000008">
    <property type="entry name" value="Uroporphyrinogen decarboxylase"/>
    <property type="match status" value="1"/>
</dbReference>
<keyword evidence="18" id="KW-1185">Reference proteome</keyword>
<comment type="similarity">
    <text evidence="3 15">Belongs to the uroporphyrinogen decarboxylase family.</text>
</comment>
<feature type="domain" description="Uroporphyrinogen decarboxylase (URO-D)" evidence="17">
    <location>
        <begin position="153"/>
        <end position="169"/>
    </location>
</feature>
<evidence type="ECO:0000256" key="2">
    <source>
        <dbReference type="ARBA" id="ARBA00004804"/>
    </source>
</evidence>
<dbReference type="InterPro" id="IPR006361">
    <property type="entry name" value="Uroporphyrinogen_deCO2ase_HemE"/>
</dbReference>
<comment type="subunit">
    <text evidence="4">Homodimer.</text>
</comment>
<comment type="catalytic activity">
    <reaction evidence="13">
        <text>uroporphyrinogen III + 4 H(+) = coproporphyrinogen III + 4 CO2</text>
        <dbReference type="Rhea" id="RHEA:19865"/>
        <dbReference type="ChEBI" id="CHEBI:15378"/>
        <dbReference type="ChEBI" id="CHEBI:16526"/>
        <dbReference type="ChEBI" id="CHEBI:57308"/>
        <dbReference type="ChEBI" id="CHEBI:57309"/>
        <dbReference type="EC" id="4.1.1.37"/>
    </reaction>
    <physiologicalReaction direction="left-to-right" evidence="13">
        <dbReference type="Rhea" id="RHEA:19866"/>
    </physiologicalReaction>
</comment>
<dbReference type="Gene3D" id="3.20.20.210">
    <property type="match status" value="1"/>
</dbReference>
<evidence type="ECO:0000256" key="5">
    <source>
        <dbReference type="ARBA" id="ARBA00012288"/>
    </source>
</evidence>
<dbReference type="NCBIfam" id="TIGR01464">
    <property type="entry name" value="hemE"/>
    <property type="match status" value="1"/>
</dbReference>
<evidence type="ECO:0000256" key="3">
    <source>
        <dbReference type="ARBA" id="ARBA00009935"/>
    </source>
</evidence>
<dbReference type="Proteomes" id="UP000515163">
    <property type="component" value="Unplaced"/>
</dbReference>
<comment type="subcellular location">
    <subcellularLocation>
        <location evidence="1">Cytoplasm</location>
        <location evidence="1">Cytosol</location>
    </subcellularLocation>
</comment>
<evidence type="ECO:0000256" key="8">
    <source>
        <dbReference type="ARBA" id="ARBA00022793"/>
    </source>
</evidence>
<comment type="function">
    <text evidence="11">Catalyzes the sequential decarboxylation of the four acetate side chains of uroporphyrinogen to form coproporphyrinogen and participates in the fifth step in the heme biosynthetic pathway. Isomer I or isomer III of uroporphyrinogen may serve as substrate, but only coproporphyrinogen III can ultimately be converted to heme. In vitro also decarboxylates pentacarboxylate porphyrinogen I.</text>
</comment>
<dbReference type="OrthoDB" id="339900at2759"/>
<evidence type="ECO:0000256" key="11">
    <source>
        <dbReference type="ARBA" id="ARBA00045708"/>
    </source>
</evidence>
<gene>
    <name evidence="19" type="primary">LOC116294833</name>
</gene>
<proteinExistence type="inferred from homology"/>
<dbReference type="InterPro" id="IPR000257">
    <property type="entry name" value="Uroporphyrinogen_deCOase"/>
</dbReference>
<dbReference type="InParanoid" id="A0A6P8HPR4"/>
<organism evidence="18 19">
    <name type="scientific">Actinia tenebrosa</name>
    <name type="common">Australian red waratah sea anemone</name>
    <dbReference type="NCBI Taxonomy" id="6105"/>
    <lineage>
        <taxon>Eukaryota</taxon>
        <taxon>Metazoa</taxon>
        <taxon>Cnidaria</taxon>
        <taxon>Anthozoa</taxon>
        <taxon>Hexacorallia</taxon>
        <taxon>Actiniaria</taxon>
        <taxon>Actiniidae</taxon>
        <taxon>Actinia</taxon>
    </lineage>
</organism>
<reference evidence="19" key="1">
    <citation type="submission" date="2025-08" db="UniProtKB">
        <authorList>
            <consortium name="RefSeq"/>
        </authorList>
    </citation>
    <scope>IDENTIFICATION</scope>
    <source>
        <tissue evidence="19">Tentacle</tissue>
    </source>
</reference>
<dbReference type="AlphaFoldDB" id="A0A6P8HPR4"/>
<evidence type="ECO:0000256" key="6">
    <source>
        <dbReference type="ARBA" id="ARBA00014308"/>
    </source>
</evidence>
<dbReference type="RefSeq" id="XP_031558364.1">
    <property type="nucleotide sequence ID" value="XM_031702504.1"/>
</dbReference>
<dbReference type="CDD" id="cd00717">
    <property type="entry name" value="URO-D"/>
    <property type="match status" value="1"/>
</dbReference>
<dbReference type="GO" id="GO:0006782">
    <property type="term" value="P:protoporphyrinogen IX biosynthetic process"/>
    <property type="evidence" value="ECO:0007669"/>
    <property type="project" value="UniProtKB-UniPathway"/>
</dbReference>
<evidence type="ECO:0000256" key="10">
    <source>
        <dbReference type="ARBA" id="ARBA00023244"/>
    </source>
</evidence>
<evidence type="ECO:0000256" key="15">
    <source>
        <dbReference type="RuleBase" id="RU004169"/>
    </source>
</evidence>
<sequence length="319" mass="35932">MADLYSNKNFPPLKNDAVLRAARGEPVERVPVWVMRQAGRYLPEFREVKEKNNADFFKMVQTPEICCELTLQPIKKFDFDAAIIFSDILVIPQVVGMTVEMLPGKGPHFPEPLVEPNDLKKLKENINIEQDLSYVFKAITLTRHKLEGKVPLFGFTGAPWTLMSYMIEGGGSTNFTKARRWLYEHMEASSTLLQKLTDAIVEYLVLQVKAGAQILQVFESHAGILGYDTFMLYSFPYLKQIAERVKEKLGPDAVPMTVFARGGHYAVKELSNCGYDVISLDWTMSPEDARILAPTTTLQGNMDPAALYASHVSESTDRN</sequence>
<dbReference type="SUPFAM" id="SSF51726">
    <property type="entry name" value="UROD/MetE-like"/>
    <property type="match status" value="1"/>
</dbReference>
<comment type="pathway">
    <text evidence="2 14">Porphyrin-containing compound metabolism; protoporphyrin-IX biosynthesis; coproporphyrinogen-III from 5-aminolevulinate: step 4/4.</text>
</comment>
<dbReference type="EC" id="4.1.1.37" evidence="5 14"/>
<protein>
    <recommendedName>
        <fullName evidence="6 14">Uroporphyrinogen decarboxylase</fullName>
        <ecNumber evidence="5 14">4.1.1.37</ecNumber>
    </recommendedName>
</protein>
<name>A0A6P8HPR4_ACTTE</name>
<evidence type="ECO:0000313" key="18">
    <source>
        <dbReference type="Proteomes" id="UP000515163"/>
    </source>
</evidence>
<comment type="catalytic activity">
    <reaction evidence="12">
        <text>uroporphyrinogen I + 4 H(+) = coproporphyrinogen I + 4 CO2</text>
        <dbReference type="Rhea" id="RHEA:31239"/>
        <dbReference type="ChEBI" id="CHEBI:15378"/>
        <dbReference type="ChEBI" id="CHEBI:16526"/>
        <dbReference type="ChEBI" id="CHEBI:62626"/>
        <dbReference type="ChEBI" id="CHEBI:62631"/>
    </reaction>
    <physiologicalReaction direction="left-to-right" evidence="12">
        <dbReference type="Rhea" id="RHEA:31240"/>
    </physiologicalReaction>
</comment>
<evidence type="ECO:0000256" key="14">
    <source>
        <dbReference type="RuleBase" id="RU000554"/>
    </source>
</evidence>